<accession>A0ABR1Y118</accession>
<proteinExistence type="predicted"/>
<feature type="compositionally biased region" description="Polar residues" evidence="1">
    <location>
        <begin position="288"/>
        <end position="301"/>
    </location>
</feature>
<feature type="region of interest" description="Disordered" evidence="1">
    <location>
        <begin position="407"/>
        <end position="434"/>
    </location>
</feature>
<feature type="transmembrane region" description="Helical" evidence="2">
    <location>
        <begin position="114"/>
        <end position="134"/>
    </location>
</feature>
<evidence type="ECO:0000256" key="2">
    <source>
        <dbReference type="SAM" id="Phobius"/>
    </source>
</evidence>
<feature type="region of interest" description="Disordered" evidence="1">
    <location>
        <begin position="446"/>
        <end position="472"/>
    </location>
</feature>
<feature type="compositionally biased region" description="Acidic residues" evidence="1">
    <location>
        <begin position="684"/>
        <end position="694"/>
    </location>
</feature>
<feature type="compositionally biased region" description="Basic residues" evidence="1">
    <location>
        <begin position="606"/>
        <end position="618"/>
    </location>
</feature>
<evidence type="ECO:0000313" key="3">
    <source>
        <dbReference type="EMBL" id="KAK8174152.1"/>
    </source>
</evidence>
<dbReference type="EMBL" id="JBBWUH010000003">
    <property type="protein sequence ID" value="KAK8174152.1"/>
    <property type="molecule type" value="Genomic_DNA"/>
</dbReference>
<feature type="compositionally biased region" description="Low complexity" evidence="1">
    <location>
        <begin position="446"/>
        <end position="463"/>
    </location>
</feature>
<feature type="compositionally biased region" description="Low complexity" evidence="1">
    <location>
        <begin position="494"/>
        <end position="515"/>
    </location>
</feature>
<evidence type="ECO:0000313" key="4">
    <source>
        <dbReference type="Proteomes" id="UP001456524"/>
    </source>
</evidence>
<feature type="compositionally biased region" description="Basic and acidic residues" evidence="1">
    <location>
        <begin position="695"/>
        <end position="708"/>
    </location>
</feature>
<organism evidence="3 4">
    <name type="scientific">Phyllosticta citrichinensis</name>
    <dbReference type="NCBI Taxonomy" id="1130410"/>
    <lineage>
        <taxon>Eukaryota</taxon>
        <taxon>Fungi</taxon>
        <taxon>Dikarya</taxon>
        <taxon>Ascomycota</taxon>
        <taxon>Pezizomycotina</taxon>
        <taxon>Dothideomycetes</taxon>
        <taxon>Dothideomycetes incertae sedis</taxon>
        <taxon>Botryosphaeriales</taxon>
        <taxon>Phyllostictaceae</taxon>
        <taxon>Phyllosticta</taxon>
    </lineage>
</organism>
<keyword evidence="2" id="KW-0812">Transmembrane</keyword>
<sequence length="723" mass="76066">MAYKKRQIVTALSVVYFLVLTILACYAHTSVQRYSLPLSSWISGLLIITPFLTGIIVDRLTRIRPTSHTSALTISPSASYGTFPGPDNDRGGGGRGVPRAVLQLLPRHHLRTQLSALGLTVFLTAMASLASPYVTQNRGLTCALDNAWRDLFRARRGGEIQLIQDAWECCGLHSVYDMAWPFARHAGGVTERSRCRQMYGRETSCYGVWEDEERRTAGIVIGVTAGVWLWKMLILFTPRHRPSWFSTHRTPPPAPPPRAIQQNAPFLPHALTTAPHTSPTPPTPETSSGAANSSATRNIAPNVNKPPVDDSADNSSVTPTNNKSLAKSPSRNIPKRERHRPSRLNIPYHVATPDAGYANSPGPEVGDLESSSLYRDTSSDSEAGDSKRGVRYDELSSFEDEHELFVNGVPSPALPPRPGAGGVEDATPRGESPVLAQYHLRLANAAANKKGGASNSNSSSGNSGDRRPSASSQFGIQHYRRSPTAFKFPMSPLSTRSENTTNTSTSASVQSSRPQSRGDGGSSDASSDAVNGDTTANANANDAATADLDSSSGNNNSSSSGDDSVQTAVAINDNDDAAPAVPVLKPSPRRAVPAPSPANTTTGGGARRRLSPRPRSRHAVLNGSTGIPRLAAGANALNGAAGAGQTKSHSNGGGGGAVGYGAGGGTVGAGKPHTMVPAVLITEVGDDDDDDDGVEEVRVGEGEQRPVSRERVLVRAGGGGVDE</sequence>
<feature type="region of interest" description="Disordered" evidence="1">
    <location>
        <begin position="684"/>
        <end position="708"/>
    </location>
</feature>
<keyword evidence="2" id="KW-0472">Membrane</keyword>
<gene>
    <name evidence="3" type="ORF">IWX90DRAFT_165463</name>
</gene>
<feature type="compositionally biased region" description="Polar residues" evidence="1">
    <location>
        <begin position="313"/>
        <end position="331"/>
    </location>
</feature>
<feature type="region of interest" description="Disordered" evidence="1">
    <location>
        <begin position="270"/>
        <end position="390"/>
    </location>
</feature>
<name>A0ABR1Y118_9PEZI</name>
<feature type="transmembrane region" description="Helical" evidence="2">
    <location>
        <begin position="37"/>
        <end position="57"/>
    </location>
</feature>
<comment type="caution">
    <text evidence="3">The sequence shown here is derived from an EMBL/GenBank/DDBJ whole genome shotgun (WGS) entry which is preliminary data.</text>
</comment>
<evidence type="ECO:0000256" key="1">
    <source>
        <dbReference type="SAM" id="MobiDB-lite"/>
    </source>
</evidence>
<keyword evidence="2" id="KW-1133">Transmembrane helix</keyword>
<dbReference type="Proteomes" id="UP001456524">
    <property type="component" value="Unassembled WGS sequence"/>
</dbReference>
<feature type="region of interest" description="Disordered" evidence="1">
    <location>
        <begin position="486"/>
        <end position="624"/>
    </location>
</feature>
<dbReference type="PROSITE" id="PS51257">
    <property type="entry name" value="PROKAR_LIPOPROTEIN"/>
    <property type="match status" value="1"/>
</dbReference>
<protein>
    <submittedName>
        <fullName evidence="3">Uncharacterized protein</fullName>
    </submittedName>
</protein>
<feature type="compositionally biased region" description="Low complexity" evidence="1">
    <location>
        <begin position="522"/>
        <end position="564"/>
    </location>
</feature>
<reference evidence="3 4" key="1">
    <citation type="journal article" date="2022" name="G3 (Bethesda)">
        <title>Enemy or ally: a genomic approach to elucidate the lifestyle of Phyllosticta citrichinaensis.</title>
        <authorList>
            <person name="Buijs V.A."/>
            <person name="Groenewald J.Z."/>
            <person name="Haridas S."/>
            <person name="LaButti K.M."/>
            <person name="Lipzen A."/>
            <person name="Martin F.M."/>
            <person name="Barry K."/>
            <person name="Grigoriev I.V."/>
            <person name="Crous P.W."/>
            <person name="Seidl M.F."/>
        </authorList>
    </citation>
    <scope>NUCLEOTIDE SEQUENCE [LARGE SCALE GENOMIC DNA]</scope>
    <source>
        <strain evidence="3 4">CBS 129764</strain>
    </source>
</reference>
<keyword evidence="4" id="KW-1185">Reference proteome</keyword>